<accession>A0ABT7L6X8</accession>
<dbReference type="RefSeq" id="WP_285931394.1">
    <property type="nucleotide sequence ID" value="NZ_JASTZU010000027.1"/>
</dbReference>
<dbReference type="Proteomes" id="UP001235343">
    <property type="component" value="Unassembled WGS sequence"/>
</dbReference>
<dbReference type="InterPro" id="IPR038404">
    <property type="entry name" value="TRAP_DctP_sf"/>
</dbReference>
<proteinExistence type="predicted"/>
<feature type="chain" id="PRO_5045683996" evidence="2">
    <location>
        <begin position="20"/>
        <end position="343"/>
    </location>
</feature>
<dbReference type="InterPro" id="IPR018389">
    <property type="entry name" value="DctP_fam"/>
</dbReference>
<evidence type="ECO:0000313" key="4">
    <source>
        <dbReference type="Proteomes" id="UP001235343"/>
    </source>
</evidence>
<dbReference type="Gene3D" id="3.40.190.170">
    <property type="entry name" value="Bacterial extracellular solute-binding protein, family 7"/>
    <property type="match status" value="1"/>
</dbReference>
<keyword evidence="1 2" id="KW-0732">Signal</keyword>
<sequence>MKKILMLFVSVLFFMTLVACGTNSESEGESEGNNESDGAAESKELKLAHNLSEDHPIHTALTTFAESVEEKTDGTVTMEIFSNGVLGSEKEVLEQVQSGAVDMTKVSAGALESFSNQYSVFSLPYIFTSQEHYRNVMESDVVDGIYQSTSDNGFVGLSYFDSGARSFYTKDTPIETPEDLNGLKIRVMDSPTAIEMVNLLGGTPTPLPYGEIYTALQQGVIDGAESNPTALTTGKHGEVAKAFSYSEHTIIPDILIVSTKTWDSLTDEQKQAFNEAANEARESHTELWDAAIEEAVNEAKEMGVEFNEVDKAPFIEAVQPLHDEFSEDAEIAEIINQMKELDK</sequence>
<comment type="caution">
    <text evidence="3">The sequence shown here is derived from an EMBL/GenBank/DDBJ whole genome shotgun (WGS) entry which is preliminary data.</text>
</comment>
<organism evidence="3 4">
    <name type="scientific">Aquibacillus rhizosphaerae</name>
    <dbReference type="NCBI Taxonomy" id="3051431"/>
    <lineage>
        <taxon>Bacteria</taxon>
        <taxon>Bacillati</taxon>
        <taxon>Bacillota</taxon>
        <taxon>Bacilli</taxon>
        <taxon>Bacillales</taxon>
        <taxon>Bacillaceae</taxon>
        <taxon>Aquibacillus</taxon>
    </lineage>
</organism>
<name>A0ABT7L6X8_9BACI</name>
<dbReference type="PANTHER" id="PTHR33376:SF2">
    <property type="entry name" value="DICARBOXYLATE-BINDING PERIPLASMIC PROTEIN"/>
    <property type="match status" value="1"/>
</dbReference>
<dbReference type="EMBL" id="JASTZU010000027">
    <property type="protein sequence ID" value="MDL4840366.1"/>
    <property type="molecule type" value="Genomic_DNA"/>
</dbReference>
<dbReference type="PROSITE" id="PS51257">
    <property type="entry name" value="PROKAR_LIPOPROTEIN"/>
    <property type="match status" value="1"/>
</dbReference>
<dbReference type="SUPFAM" id="SSF53850">
    <property type="entry name" value="Periplasmic binding protein-like II"/>
    <property type="match status" value="1"/>
</dbReference>
<evidence type="ECO:0000256" key="2">
    <source>
        <dbReference type="SAM" id="SignalP"/>
    </source>
</evidence>
<gene>
    <name evidence="3" type="ORF">QQS35_07905</name>
</gene>
<dbReference type="PIRSF" id="PIRSF006470">
    <property type="entry name" value="DctB"/>
    <property type="match status" value="1"/>
</dbReference>
<dbReference type="NCBIfam" id="NF037995">
    <property type="entry name" value="TRAP_S1"/>
    <property type="match status" value="1"/>
</dbReference>
<keyword evidence="4" id="KW-1185">Reference proteome</keyword>
<dbReference type="InterPro" id="IPR004682">
    <property type="entry name" value="TRAP_DctP"/>
</dbReference>
<dbReference type="CDD" id="cd13671">
    <property type="entry name" value="PBP2_TRAP_SBP_like_3"/>
    <property type="match status" value="1"/>
</dbReference>
<dbReference type="NCBIfam" id="TIGR00787">
    <property type="entry name" value="dctP"/>
    <property type="match status" value="1"/>
</dbReference>
<evidence type="ECO:0000313" key="3">
    <source>
        <dbReference type="EMBL" id="MDL4840366.1"/>
    </source>
</evidence>
<evidence type="ECO:0000256" key="1">
    <source>
        <dbReference type="ARBA" id="ARBA00022729"/>
    </source>
</evidence>
<dbReference type="Pfam" id="PF03480">
    <property type="entry name" value="DctP"/>
    <property type="match status" value="1"/>
</dbReference>
<protein>
    <submittedName>
        <fullName evidence="3">TRAP transporter substrate-binding protein</fullName>
    </submittedName>
</protein>
<reference evidence="3 4" key="1">
    <citation type="submission" date="2023-06" db="EMBL/GenBank/DDBJ databases">
        <title>Aquibacillus rhizosphaerae LR5S19.</title>
        <authorList>
            <person name="Sun J.-Q."/>
        </authorList>
    </citation>
    <scope>NUCLEOTIDE SEQUENCE [LARGE SCALE GENOMIC DNA]</scope>
    <source>
        <strain evidence="3 4">LR5S19</strain>
    </source>
</reference>
<feature type="signal peptide" evidence="2">
    <location>
        <begin position="1"/>
        <end position="19"/>
    </location>
</feature>
<dbReference type="PANTHER" id="PTHR33376">
    <property type="match status" value="1"/>
</dbReference>